<feature type="transmembrane region" description="Helical" evidence="1">
    <location>
        <begin position="6"/>
        <end position="23"/>
    </location>
</feature>
<feature type="transmembrane region" description="Helical" evidence="1">
    <location>
        <begin position="405"/>
        <end position="421"/>
    </location>
</feature>
<protein>
    <submittedName>
        <fullName evidence="2">Wzy</fullName>
    </submittedName>
</protein>
<organism evidence="2">
    <name type="scientific">Providencia stuartii</name>
    <dbReference type="NCBI Taxonomy" id="588"/>
    <lineage>
        <taxon>Bacteria</taxon>
        <taxon>Pseudomonadati</taxon>
        <taxon>Pseudomonadota</taxon>
        <taxon>Gammaproteobacteria</taxon>
        <taxon>Enterobacterales</taxon>
        <taxon>Morganellaceae</taxon>
        <taxon>Providencia</taxon>
    </lineage>
</organism>
<evidence type="ECO:0000313" key="2">
    <source>
        <dbReference type="EMBL" id="AXL96380.1"/>
    </source>
</evidence>
<keyword evidence="1" id="KW-1133">Transmembrane helix</keyword>
<feature type="transmembrane region" description="Helical" evidence="1">
    <location>
        <begin position="236"/>
        <end position="257"/>
    </location>
</feature>
<reference evidence="2" key="1">
    <citation type="submission" date="2018-06" db="EMBL/GenBank/DDBJ databases">
        <title>Development of a Molecular Serotyping Scheme and a Multiplexed Luminex-Based Array for Providencia.</title>
        <authorList>
            <person name="Du Y."/>
            <person name="Liu B."/>
        </authorList>
    </citation>
    <scope>NUCLEOTIDE SEQUENCE</scope>
</reference>
<feature type="transmembrane region" description="Helical" evidence="1">
    <location>
        <begin position="35"/>
        <end position="52"/>
    </location>
</feature>
<keyword evidence="1" id="KW-0472">Membrane</keyword>
<sequence>MKIEEFLILLITIFISFIIFYRIKKINIASSECIFLLFFFFYCTLGSLILLLGLDKKRLNGIAVNDEYLLDIWIYCSISIIIIMSITSIFKRNLNEFPPPPINYNNTPSLTLVFFITIIISVVSITYIVSTNSPMYLLLKSGNVIDAFYARQTENNDSGFFKEQHIKFLTNEIGFFWTVYLYCNVIFKKRFKLLFLVSFLVLSMTLASNLSKGGVIFLISSLGIIYLYKNNKRLTFSWLLLGTILIISIASLVQYYLLPNEGEFNFFTISGAVLSRITTGQLAPSYYVLDFIHNSDYLYGTSLPNPKSILPFTYFDLETKTWELMNTYRSALGLTYKNPTVFWADGYANFGFLGVILYSIIIGFIFVIIDTYFFRKKELELSDLALLIYLSFHYARLSGKSLGPFLWDLNLIFVLLFYIILKKLTSNERYL</sequence>
<name>A0A346CLA6_PROST</name>
<feature type="transmembrane region" description="Helical" evidence="1">
    <location>
        <begin position="72"/>
        <end position="90"/>
    </location>
</feature>
<dbReference type="AlphaFoldDB" id="A0A346CLA6"/>
<feature type="transmembrane region" description="Helical" evidence="1">
    <location>
        <begin position="347"/>
        <end position="369"/>
    </location>
</feature>
<dbReference type="RefSeq" id="WP_154639963.1">
    <property type="nucleotide sequence ID" value="NZ_JAPKIT010000046.1"/>
</dbReference>
<feature type="transmembrane region" description="Helical" evidence="1">
    <location>
        <begin position="190"/>
        <end position="207"/>
    </location>
</feature>
<feature type="transmembrane region" description="Helical" evidence="1">
    <location>
        <begin position="110"/>
        <end position="129"/>
    </location>
</feature>
<gene>
    <name evidence="2" type="primary">wzy</name>
</gene>
<dbReference type="EMBL" id="MH444263">
    <property type="protein sequence ID" value="AXL96380.1"/>
    <property type="molecule type" value="Genomic_DNA"/>
</dbReference>
<proteinExistence type="predicted"/>
<keyword evidence="1" id="KW-0812">Transmembrane</keyword>
<feature type="transmembrane region" description="Helical" evidence="1">
    <location>
        <begin position="165"/>
        <end position="183"/>
    </location>
</feature>
<evidence type="ECO:0000256" key="1">
    <source>
        <dbReference type="SAM" id="Phobius"/>
    </source>
</evidence>
<accession>A0A346CLA6</accession>